<evidence type="ECO:0000313" key="1">
    <source>
        <dbReference type="EnsemblPlants" id="EMT00167"/>
    </source>
</evidence>
<protein>
    <submittedName>
        <fullName evidence="1">Uncharacterized protein</fullName>
    </submittedName>
</protein>
<dbReference type="EnsemblPlants" id="EMT00167">
    <property type="protein sequence ID" value="EMT00167"/>
    <property type="gene ID" value="F775_11334"/>
</dbReference>
<proteinExistence type="predicted"/>
<reference evidence="1" key="1">
    <citation type="submission" date="2015-06" db="UniProtKB">
        <authorList>
            <consortium name="EnsemblPlants"/>
        </authorList>
    </citation>
    <scope>IDENTIFICATION</scope>
</reference>
<accession>R7W139</accession>
<dbReference type="AlphaFoldDB" id="R7W139"/>
<sequence length="80" mass="8317">MPPRLIAVAALVTLMCAVAVAQVPAAGGAPVCLGVDRNVVNACFKTFGEGHSCLCQMKNAWKAQGKSAQDNVQCVRKKAC</sequence>
<name>R7W139_AEGTA</name>
<organism evidence="1">
    <name type="scientific">Aegilops tauschii</name>
    <name type="common">Tausch's goatgrass</name>
    <name type="synonym">Aegilops squarrosa</name>
    <dbReference type="NCBI Taxonomy" id="37682"/>
    <lineage>
        <taxon>Eukaryota</taxon>
        <taxon>Viridiplantae</taxon>
        <taxon>Streptophyta</taxon>
        <taxon>Embryophyta</taxon>
        <taxon>Tracheophyta</taxon>
        <taxon>Spermatophyta</taxon>
        <taxon>Magnoliopsida</taxon>
        <taxon>Liliopsida</taxon>
        <taxon>Poales</taxon>
        <taxon>Poaceae</taxon>
        <taxon>BOP clade</taxon>
        <taxon>Pooideae</taxon>
        <taxon>Triticodae</taxon>
        <taxon>Triticeae</taxon>
        <taxon>Triticinae</taxon>
        <taxon>Aegilops</taxon>
    </lineage>
</organism>